<dbReference type="FunFam" id="3.10.450.80:FF:000004">
    <property type="entry name" value="Predicted protein"/>
    <property type="match status" value="1"/>
</dbReference>
<dbReference type="PANTHER" id="PTHR10369">
    <property type="entry name" value="60S RIBOSOMAL PROTEIN L36A/L44"/>
    <property type="match status" value="1"/>
</dbReference>
<gene>
    <name evidence="5" type="ORF">IFM89_015926</name>
</gene>
<dbReference type="OrthoDB" id="1875375at2759"/>
<dbReference type="GO" id="GO:0006412">
    <property type="term" value="P:translation"/>
    <property type="evidence" value="ECO:0007669"/>
    <property type="project" value="InterPro"/>
</dbReference>
<evidence type="ECO:0000256" key="2">
    <source>
        <dbReference type="ARBA" id="ARBA00022980"/>
    </source>
</evidence>
<dbReference type="GO" id="GO:0005840">
    <property type="term" value="C:ribosome"/>
    <property type="evidence" value="ECO:0007669"/>
    <property type="project" value="UniProtKB-KW"/>
</dbReference>
<comment type="caution">
    <text evidence="5">The sequence shown here is derived from an EMBL/GenBank/DDBJ whole genome shotgun (WGS) entry which is preliminary data.</text>
</comment>
<dbReference type="AlphaFoldDB" id="A0A835HSW4"/>
<keyword evidence="3 4" id="KW-0687">Ribonucleoprotein</keyword>
<evidence type="ECO:0008006" key="7">
    <source>
        <dbReference type="Google" id="ProtNLM"/>
    </source>
</evidence>
<dbReference type="Pfam" id="PF00935">
    <property type="entry name" value="Ribosomal_L44"/>
    <property type="match status" value="1"/>
</dbReference>
<name>A0A835HSW4_9MAGN</name>
<accession>A0A835HSW4</accession>
<dbReference type="Proteomes" id="UP000631114">
    <property type="component" value="Unassembled WGS sequence"/>
</dbReference>
<dbReference type="PROSITE" id="PS01172">
    <property type="entry name" value="RIBOSOMAL_L44E"/>
    <property type="match status" value="1"/>
</dbReference>
<dbReference type="InterPro" id="IPR053708">
    <property type="entry name" value="Ribosomal_LSU_eL42"/>
</dbReference>
<dbReference type="GO" id="GO:1990904">
    <property type="term" value="C:ribonucleoprotein complex"/>
    <property type="evidence" value="ECO:0007669"/>
    <property type="project" value="UniProtKB-KW"/>
</dbReference>
<evidence type="ECO:0000256" key="3">
    <source>
        <dbReference type="ARBA" id="ARBA00023274"/>
    </source>
</evidence>
<dbReference type="InterPro" id="IPR000552">
    <property type="entry name" value="Ribosomal_eL44"/>
</dbReference>
<dbReference type="SUPFAM" id="SSF57829">
    <property type="entry name" value="Zn-binding ribosomal proteins"/>
    <property type="match status" value="1"/>
</dbReference>
<evidence type="ECO:0000256" key="4">
    <source>
        <dbReference type="RuleBase" id="RU000666"/>
    </source>
</evidence>
<keyword evidence="2 4" id="KW-0689">Ribosomal protein</keyword>
<dbReference type="InterPro" id="IPR011332">
    <property type="entry name" value="Ribosomal_zn-bd"/>
</dbReference>
<evidence type="ECO:0000313" key="5">
    <source>
        <dbReference type="EMBL" id="KAF9605310.1"/>
    </source>
</evidence>
<proteinExistence type="inferred from homology"/>
<organism evidence="5 6">
    <name type="scientific">Coptis chinensis</name>
    <dbReference type="NCBI Taxonomy" id="261450"/>
    <lineage>
        <taxon>Eukaryota</taxon>
        <taxon>Viridiplantae</taxon>
        <taxon>Streptophyta</taxon>
        <taxon>Embryophyta</taxon>
        <taxon>Tracheophyta</taxon>
        <taxon>Spermatophyta</taxon>
        <taxon>Magnoliopsida</taxon>
        <taxon>Ranunculales</taxon>
        <taxon>Ranunculaceae</taxon>
        <taxon>Coptidoideae</taxon>
        <taxon>Coptis</taxon>
    </lineage>
</organism>
<keyword evidence="6" id="KW-1185">Reference proteome</keyword>
<dbReference type="Gene3D" id="3.10.450.80">
    <property type="match status" value="1"/>
</dbReference>
<evidence type="ECO:0000256" key="1">
    <source>
        <dbReference type="ARBA" id="ARBA00009364"/>
    </source>
</evidence>
<comment type="similarity">
    <text evidence="1 4">Belongs to the eukaryotic ribosomal protein eL42 family.</text>
</comment>
<sequence length="72" mass="8388">MYPVYSAWEETKLEATDAWVGLRQVFEMTKTTKKIVLRLQCQSCKHVSQHAIKKCKHFLIGWDKKGKGTSLF</sequence>
<protein>
    <recommendedName>
        <fullName evidence="7">60S ribosomal protein L44</fullName>
    </recommendedName>
</protein>
<dbReference type="EMBL" id="JADFTS010000005">
    <property type="protein sequence ID" value="KAF9605310.1"/>
    <property type="molecule type" value="Genomic_DNA"/>
</dbReference>
<evidence type="ECO:0000313" key="6">
    <source>
        <dbReference type="Proteomes" id="UP000631114"/>
    </source>
</evidence>
<dbReference type="GO" id="GO:0003735">
    <property type="term" value="F:structural constituent of ribosome"/>
    <property type="evidence" value="ECO:0007669"/>
    <property type="project" value="InterPro"/>
</dbReference>
<reference evidence="5 6" key="1">
    <citation type="submission" date="2020-10" db="EMBL/GenBank/DDBJ databases">
        <title>The Coptis chinensis genome and diversification of protoberbering-type alkaloids.</title>
        <authorList>
            <person name="Wang B."/>
            <person name="Shu S."/>
            <person name="Song C."/>
            <person name="Liu Y."/>
        </authorList>
    </citation>
    <scope>NUCLEOTIDE SEQUENCE [LARGE SCALE GENOMIC DNA]</scope>
    <source>
        <strain evidence="5">HL-2020</strain>
        <tissue evidence="5">Leaf</tissue>
    </source>
</reference>